<keyword evidence="6" id="KW-1185">Reference proteome</keyword>
<dbReference type="PROSITE" id="PS51388">
    <property type="entry name" value="GED"/>
    <property type="match status" value="1"/>
</dbReference>
<dbReference type="SUPFAM" id="SSF52540">
    <property type="entry name" value="P-loop containing nucleoside triphosphate hydrolases"/>
    <property type="match status" value="1"/>
</dbReference>
<dbReference type="InterPro" id="IPR001401">
    <property type="entry name" value="Dynamin_GTPase"/>
</dbReference>
<dbReference type="InterPro" id="IPR003130">
    <property type="entry name" value="GED"/>
</dbReference>
<dbReference type="PRINTS" id="PR00195">
    <property type="entry name" value="DYNAMIN"/>
</dbReference>
<dbReference type="GO" id="GO:0008017">
    <property type="term" value="F:microtubule binding"/>
    <property type="evidence" value="ECO:0007669"/>
    <property type="project" value="TreeGrafter"/>
</dbReference>
<keyword evidence="1" id="KW-0547">Nucleotide-binding</keyword>
<reference evidence="5" key="1">
    <citation type="submission" date="2022-01" db="EMBL/GenBank/DDBJ databases">
        <title>Comparative genomics reveals a dynamic genome evolution in the ectomycorrhizal milk-cap (Lactarius) mushrooms.</title>
        <authorList>
            <consortium name="DOE Joint Genome Institute"/>
            <person name="Lebreton A."/>
            <person name="Tang N."/>
            <person name="Kuo A."/>
            <person name="LaButti K."/>
            <person name="Drula E."/>
            <person name="Barry K."/>
            <person name="Clum A."/>
            <person name="Lipzen A."/>
            <person name="Mousain D."/>
            <person name="Ng V."/>
            <person name="Wang R."/>
            <person name="Wang X."/>
            <person name="Dai Y."/>
            <person name="Henrissat B."/>
            <person name="Grigoriev I.V."/>
            <person name="Guerin-Laguette A."/>
            <person name="Yu F."/>
            <person name="Martin F.M."/>
        </authorList>
    </citation>
    <scope>NUCLEOTIDE SEQUENCE</scope>
    <source>
        <strain evidence="5">QP</strain>
    </source>
</reference>
<dbReference type="InterPro" id="IPR020850">
    <property type="entry name" value="GED_dom"/>
</dbReference>
<comment type="caution">
    <text evidence="5">The sequence shown here is derived from an EMBL/GenBank/DDBJ whole genome shotgun (WGS) entry which is preliminary data.</text>
</comment>
<dbReference type="PROSITE" id="PS51718">
    <property type="entry name" value="G_DYNAMIN_2"/>
    <property type="match status" value="1"/>
</dbReference>
<dbReference type="InterPro" id="IPR030381">
    <property type="entry name" value="G_DYNAMIN_dom"/>
</dbReference>
<dbReference type="EMBL" id="JAKELL010000008">
    <property type="protein sequence ID" value="KAH8996866.1"/>
    <property type="molecule type" value="Genomic_DNA"/>
</dbReference>
<gene>
    <name evidence="5" type="ORF">EDB92DRAFT_1537471</name>
</gene>
<dbReference type="PANTHER" id="PTHR11566">
    <property type="entry name" value="DYNAMIN"/>
    <property type="match status" value="1"/>
</dbReference>
<dbReference type="Pfam" id="PF00350">
    <property type="entry name" value="Dynamin_N"/>
    <property type="match status" value="1"/>
</dbReference>
<dbReference type="InterPro" id="IPR022812">
    <property type="entry name" value="Dynamin"/>
</dbReference>
<sequence>MLMLDVLEPSTTTTQVDPEITVGSTNTPYARNNLRLNNSLHDIELNRYIDLPIIAVVGSQSSGKSSLIQAISGIPLLKAPGDACTRCPIECRLTRGDGAWSCQVYLRRVIASSGTSVSDLPKEPFGGLITDKDLLEDRISRAQFAILNPSTPAGTFLEGDADPGGNELTFSPNIICLEITGPDYSEISFVDLPGLIHNVGTSGNRENIGLIKKLASSYVSKKNCIILMTITCETDFANQGAYDLARTYDPYGRRTVGVLTKPDRSPEAAHEKWVRYIRGETEPLHHGWFCVKQPDTQSPHPPPSLVEAREQEDRWFKKTSTWRELPRTFHNRLGTKKLVQHLEEILSDLMSENVPELGTQIQNLIENTNQELAQLGQRPSDDSVGEISFPSRPIDEAVKFKNELRATCPEFRAWSKDLKKPPTVKPLPELLLDGDPPPDTSVKREVIFLDDVLEKKARSSVRGLPDSGQNNVAEEYLRSFTAKWDTPTNKFVRESERHLQAFIKEAIDARCGKFSHNGLPIHLRYVRVSVLLIYDNAPCRDTIQSHLQECFIKTRSATDLLLKLEHTGHTRNERYYREYKDKFLSHLKMQRELAANNTVLRDLERLASPNGVQPTTAFTSAITSAKTALSKAGFPAIEDLAFARLLPPHPTDAALEDMAKASAGFEVALHRFVDYVPLVVDTELVRGVCQDLARVLRHSFKFNEPNLVERCREYLQEPPDVKGDREFLEQKLRRLARAEEELRNFWGP</sequence>
<dbReference type="AlphaFoldDB" id="A0AAD4QGB0"/>
<feature type="domain" description="GED" evidence="3">
    <location>
        <begin position="654"/>
        <end position="748"/>
    </location>
</feature>
<protein>
    <submittedName>
        <fullName evidence="5">P-loop containing nucleoside triphosphate hydrolase protein</fullName>
    </submittedName>
</protein>
<dbReference type="GO" id="GO:0005525">
    <property type="term" value="F:GTP binding"/>
    <property type="evidence" value="ECO:0007669"/>
    <property type="project" value="InterPro"/>
</dbReference>
<evidence type="ECO:0000256" key="1">
    <source>
        <dbReference type="ARBA" id="ARBA00022741"/>
    </source>
</evidence>
<dbReference type="PANTHER" id="PTHR11566:SF131">
    <property type="entry name" value="GTPASE, PUTATIVE (AFU_ORTHOLOGUE AFUA_6G07630)-RELATED"/>
    <property type="match status" value="1"/>
</dbReference>
<dbReference type="GO" id="GO:0005737">
    <property type="term" value="C:cytoplasm"/>
    <property type="evidence" value="ECO:0007669"/>
    <property type="project" value="TreeGrafter"/>
</dbReference>
<dbReference type="Proteomes" id="UP001201163">
    <property type="component" value="Unassembled WGS sequence"/>
</dbReference>
<dbReference type="Gene3D" id="1.20.120.1240">
    <property type="entry name" value="Dynamin, middle domain"/>
    <property type="match status" value="1"/>
</dbReference>
<accession>A0AAD4QGB0</accession>
<dbReference type="InterPro" id="IPR027417">
    <property type="entry name" value="P-loop_NTPase"/>
</dbReference>
<dbReference type="InterPro" id="IPR000375">
    <property type="entry name" value="Dynamin_stalk"/>
</dbReference>
<dbReference type="Gene3D" id="3.40.50.300">
    <property type="entry name" value="P-loop containing nucleotide triphosphate hydrolases"/>
    <property type="match status" value="1"/>
</dbReference>
<organism evidence="5 6">
    <name type="scientific">Lactarius akahatsu</name>
    <dbReference type="NCBI Taxonomy" id="416441"/>
    <lineage>
        <taxon>Eukaryota</taxon>
        <taxon>Fungi</taxon>
        <taxon>Dikarya</taxon>
        <taxon>Basidiomycota</taxon>
        <taxon>Agaricomycotina</taxon>
        <taxon>Agaricomycetes</taxon>
        <taxon>Russulales</taxon>
        <taxon>Russulaceae</taxon>
        <taxon>Lactarius</taxon>
    </lineage>
</organism>
<evidence type="ECO:0000259" key="4">
    <source>
        <dbReference type="PROSITE" id="PS51718"/>
    </source>
</evidence>
<dbReference type="SMART" id="SM00053">
    <property type="entry name" value="DYNc"/>
    <property type="match status" value="1"/>
</dbReference>
<dbReference type="InterPro" id="IPR045063">
    <property type="entry name" value="Dynamin_N"/>
</dbReference>
<name>A0AAD4QGB0_9AGAM</name>
<evidence type="ECO:0000256" key="2">
    <source>
        <dbReference type="ARBA" id="ARBA00023134"/>
    </source>
</evidence>
<dbReference type="GO" id="GO:0005886">
    <property type="term" value="C:plasma membrane"/>
    <property type="evidence" value="ECO:0007669"/>
    <property type="project" value="TreeGrafter"/>
</dbReference>
<dbReference type="GO" id="GO:0003924">
    <property type="term" value="F:GTPase activity"/>
    <property type="evidence" value="ECO:0007669"/>
    <property type="project" value="InterPro"/>
</dbReference>
<keyword evidence="5" id="KW-0378">Hydrolase</keyword>
<dbReference type="GO" id="GO:0031623">
    <property type="term" value="P:receptor internalization"/>
    <property type="evidence" value="ECO:0007669"/>
    <property type="project" value="TreeGrafter"/>
</dbReference>
<evidence type="ECO:0000259" key="3">
    <source>
        <dbReference type="PROSITE" id="PS51388"/>
    </source>
</evidence>
<feature type="domain" description="Dynamin-type G" evidence="4">
    <location>
        <begin position="48"/>
        <end position="355"/>
    </location>
</feature>
<evidence type="ECO:0000313" key="5">
    <source>
        <dbReference type="EMBL" id="KAH8996866.1"/>
    </source>
</evidence>
<proteinExistence type="predicted"/>
<dbReference type="Pfam" id="PF01031">
    <property type="entry name" value="Dynamin_M"/>
    <property type="match status" value="1"/>
</dbReference>
<dbReference type="Pfam" id="PF02212">
    <property type="entry name" value="GED"/>
    <property type="match status" value="1"/>
</dbReference>
<keyword evidence="2" id="KW-0342">GTP-binding</keyword>
<dbReference type="CDD" id="cd08771">
    <property type="entry name" value="DLP_1"/>
    <property type="match status" value="1"/>
</dbReference>
<dbReference type="GO" id="GO:0005874">
    <property type="term" value="C:microtubule"/>
    <property type="evidence" value="ECO:0007669"/>
    <property type="project" value="TreeGrafter"/>
</dbReference>
<evidence type="ECO:0000313" key="6">
    <source>
        <dbReference type="Proteomes" id="UP001201163"/>
    </source>
</evidence>